<accession>F2U3S2</accession>
<dbReference type="AlphaFoldDB" id="F2U3S2"/>
<dbReference type="RefSeq" id="XP_004996449.1">
    <property type="nucleotide sequence ID" value="XM_004996392.1"/>
</dbReference>
<evidence type="ECO:0000313" key="2">
    <source>
        <dbReference type="Proteomes" id="UP000007799"/>
    </source>
</evidence>
<dbReference type="KEGG" id="sre:PTSG_02936"/>
<evidence type="ECO:0000313" key="1">
    <source>
        <dbReference type="EMBL" id="EGD82266.1"/>
    </source>
</evidence>
<name>F2U3S2_SALR5</name>
<dbReference type="EMBL" id="GL832960">
    <property type="protein sequence ID" value="EGD82266.1"/>
    <property type="molecule type" value="Genomic_DNA"/>
</dbReference>
<sequence length="180" mass="19388">MSSRAFWHNLLKLSGELAKVEDAGACVVPLVRAAGFVNVSSRRAMWNCLAAHERQFPVGGGVVHAHRRPHHHRVSGKNVAQLLLGVGENKSVVIMLVLGVLAGCGHGAGGTAVKAGWNNLAGWTAFRLLLLNDNTLSANGLAARWWCWLLRILCVISMVLNRLIALTSDGADIEFQLLRG</sequence>
<dbReference type="InParanoid" id="F2U3S2"/>
<dbReference type="Proteomes" id="UP000007799">
    <property type="component" value="Unassembled WGS sequence"/>
</dbReference>
<keyword evidence="2" id="KW-1185">Reference proteome</keyword>
<organism evidence="2">
    <name type="scientific">Salpingoeca rosetta (strain ATCC 50818 / BSB-021)</name>
    <dbReference type="NCBI Taxonomy" id="946362"/>
    <lineage>
        <taxon>Eukaryota</taxon>
        <taxon>Choanoflagellata</taxon>
        <taxon>Craspedida</taxon>
        <taxon>Salpingoecidae</taxon>
        <taxon>Salpingoeca</taxon>
    </lineage>
</organism>
<proteinExistence type="predicted"/>
<protein>
    <submittedName>
        <fullName evidence="1">Uncharacterized protein</fullName>
    </submittedName>
</protein>
<reference evidence="1" key="1">
    <citation type="submission" date="2009-08" db="EMBL/GenBank/DDBJ databases">
        <title>Annotation of Salpingoeca rosetta.</title>
        <authorList>
            <consortium name="The Broad Institute Genome Sequencing Platform"/>
            <person name="Russ C."/>
            <person name="Cuomo C."/>
            <person name="Burger G."/>
            <person name="Gray M.W."/>
            <person name="Holland P.W.H."/>
            <person name="King N."/>
            <person name="Lang F.B.F."/>
            <person name="Roger A.J."/>
            <person name="Ruiz-Trillo I."/>
            <person name="Young S.K."/>
            <person name="Zeng Q."/>
            <person name="Gargeya S."/>
            <person name="Alvarado L."/>
            <person name="Berlin A."/>
            <person name="Chapman S.B."/>
            <person name="Chen Z."/>
            <person name="Freedman E."/>
            <person name="Gellesch M."/>
            <person name="Goldberg J."/>
            <person name="Griggs A."/>
            <person name="Gujja S."/>
            <person name="Heilman E."/>
            <person name="Heiman D."/>
            <person name="Howarth C."/>
            <person name="Mehta T."/>
            <person name="Neiman D."/>
            <person name="Pearson M."/>
            <person name="Roberts A."/>
            <person name="Saif S."/>
            <person name="Shea T."/>
            <person name="Shenoy N."/>
            <person name="Sisk P."/>
            <person name="Stolte C."/>
            <person name="Sykes S."/>
            <person name="White J."/>
            <person name="Yandava C."/>
            <person name="Haas B."/>
            <person name="Nusbaum C."/>
            <person name="Birren B."/>
        </authorList>
    </citation>
    <scope>NUCLEOTIDE SEQUENCE [LARGE SCALE GENOMIC DNA]</scope>
    <source>
        <strain evidence="1">ATCC 50818</strain>
    </source>
</reference>
<dbReference type="GeneID" id="16077034"/>
<gene>
    <name evidence="1" type="ORF">PTSG_02936</name>
</gene>